<dbReference type="Gene3D" id="2.30.40.10">
    <property type="entry name" value="Urease, subunit C, domain 1"/>
    <property type="match status" value="1"/>
</dbReference>
<feature type="domain" description="Amidohydrolase-related" evidence="2">
    <location>
        <begin position="80"/>
        <end position="409"/>
    </location>
</feature>
<evidence type="ECO:0000313" key="4">
    <source>
        <dbReference type="Proteomes" id="UP001169764"/>
    </source>
</evidence>
<dbReference type="Gene3D" id="3.30.110.90">
    <property type="entry name" value="Amidohydrolase"/>
    <property type="match status" value="1"/>
</dbReference>
<evidence type="ECO:0000256" key="1">
    <source>
        <dbReference type="SAM" id="SignalP"/>
    </source>
</evidence>
<sequence length="596" mass="62913">MKRPLAFAGMIAFFISAAGRTDAAPGGATTAIVGATVFDSTGAAPYRATVLIQGDRIVAVGTNVKVPSRAKIIDASGEALVPGFYDLHTHWTASGDPGVTPAIANAYVSTGVTTSNDFNSSPEAFAARRKWLASLAIAPHVNLCGRLSTPGGHGADWADTATTKMIVTPQSARDGVDQIVPYKPDCLGEVMVDGWRYGLSPDDTSMNEDALVALVDEAHKYDIPVLTHILRTQKAVEAGHAKVDVIAHALQDLPLTDEQVEAIKKGGDYFAPTLAVYDPDKPGRRAQAGTDAARRARANANWSNAVSNTKKLYDAGVPIAAGTDGGMPGTPHGKSSLREMELLVQAGLSPSAALIAATANSARIMRQLADRGTIEPGKRADIVLIKGAPWTNIADVEKTDRVFIDGKLVFGPGAPPLNAITPMPAIAVAPLVADFERADGRTSLDTLVVTEPDGGIERSIEVIDTVARENSGHALSMMGKMAIKPDAQIAVVLPLTKGSIQPADLRKYKGIKLDLRGDGPYEVELNTLSGTYSATIIGSAKWHTVDVPFADLKKQKGRAEFATTGWTGDDVTEIEIKAVRKGGEKAWLLLDNVGFY</sequence>
<dbReference type="InterPro" id="IPR008979">
    <property type="entry name" value="Galactose-bd-like_sf"/>
</dbReference>
<keyword evidence="1" id="KW-0732">Signal</keyword>
<dbReference type="Pfam" id="PF01979">
    <property type="entry name" value="Amidohydro_1"/>
    <property type="match status" value="1"/>
</dbReference>
<dbReference type="PANTHER" id="PTHR43135">
    <property type="entry name" value="ALPHA-D-RIBOSE 1-METHYLPHOSPHONATE 5-TRIPHOSPHATE DIPHOSPHATASE"/>
    <property type="match status" value="1"/>
</dbReference>
<dbReference type="Proteomes" id="UP001169764">
    <property type="component" value="Unassembled WGS sequence"/>
</dbReference>
<dbReference type="SUPFAM" id="SSF51338">
    <property type="entry name" value="Composite domain of metallo-dependent hydrolases"/>
    <property type="match status" value="1"/>
</dbReference>
<keyword evidence="4" id="KW-1185">Reference proteome</keyword>
<comment type="caution">
    <text evidence="3">The sequence shown here is derived from an EMBL/GenBank/DDBJ whole genome shotgun (WGS) entry which is preliminary data.</text>
</comment>
<gene>
    <name evidence="3" type="ORF">Q4F19_07945</name>
</gene>
<dbReference type="SUPFAM" id="SSF51556">
    <property type="entry name" value="Metallo-dependent hydrolases"/>
    <property type="match status" value="1"/>
</dbReference>
<proteinExistence type="predicted"/>
<organism evidence="3 4">
    <name type="scientific">Sphingomonas natans</name>
    <dbReference type="NCBI Taxonomy" id="3063330"/>
    <lineage>
        <taxon>Bacteria</taxon>
        <taxon>Pseudomonadati</taxon>
        <taxon>Pseudomonadota</taxon>
        <taxon>Alphaproteobacteria</taxon>
        <taxon>Sphingomonadales</taxon>
        <taxon>Sphingomonadaceae</taxon>
        <taxon>Sphingomonas</taxon>
    </lineage>
</organism>
<dbReference type="EMBL" id="JAUOTP010000003">
    <property type="protein sequence ID" value="MDO6414311.1"/>
    <property type="molecule type" value="Genomic_DNA"/>
</dbReference>
<dbReference type="InterPro" id="IPR051781">
    <property type="entry name" value="Metallo-dep_Hydrolase"/>
</dbReference>
<reference evidence="3" key="1">
    <citation type="submission" date="2023-07" db="EMBL/GenBank/DDBJ databases">
        <authorList>
            <person name="Kim M."/>
        </authorList>
    </citation>
    <scope>NUCLEOTIDE SEQUENCE</scope>
    <source>
        <strain evidence="3">BIUV-7</strain>
    </source>
</reference>
<dbReference type="InterPro" id="IPR032466">
    <property type="entry name" value="Metal_Hydrolase"/>
</dbReference>
<dbReference type="InterPro" id="IPR006680">
    <property type="entry name" value="Amidohydro-rel"/>
</dbReference>
<dbReference type="SUPFAM" id="SSF49785">
    <property type="entry name" value="Galactose-binding domain-like"/>
    <property type="match status" value="1"/>
</dbReference>
<dbReference type="Gene3D" id="3.40.50.10910">
    <property type="entry name" value="Amidohydrolase"/>
    <property type="match status" value="1"/>
</dbReference>
<dbReference type="PANTHER" id="PTHR43135:SF3">
    <property type="entry name" value="ALPHA-D-RIBOSE 1-METHYLPHOSPHONATE 5-TRIPHOSPHATE DIPHOSPHATASE"/>
    <property type="match status" value="1"/>
</dbReference>
<feature type="chain" id="PRO_5046352221" evidence="1">
    <location>
        <begin position="24"/>
        <end position="596"/>
    </location>
</feature>
<protein>
    <submittedName>
        <fullName evidence="3">Amidohydrolase family protein</fullName>
    </submittedName>
</protein>
<dbReference type="InterPro" id="IPR011059">
    <property type="entry name" value="Metal-dep_hydrolase_composite"/>
</dbReference>
<evidence type="ECO:0000313" key="3">
    <source>
        <dbReference type="EMBL" id="MDO6414311.1"/>
    </source>
</evidence>
<name>A0ABT8Y7L6_9SPHN</name>
<evidence type="ECO:0000259" key="2">
    <source>
        <dbReference type="Pfam" id="PF01979"/>
    </source>
</evidence>
<accession>A0ABT8Y7L6</accession>
<feature type="signal peptide" evidence="1">
    <location>
        <begin position="1"/>
        <end position="23"/>
    </location>
</feature>
<dbReference type="Gene3D" id="1.20.58.520">
    <property type="entry name" value="Amidohydrolase"/>
    <property type="match status" value="1"/>
</dbReference>